<dbReference type="InterPro" id="IPR041612">
    <property type="entry name" value="YfiR_C"/>
</dbReference>
<keyword evidence="7" id="KW-1185">Reference proteome</keyword>
<dbReference type="InterPro" id="IPR009057">
    <property type="entry name" value="Homeodomain-like_sf"/>
</dbReference>
<dbReference type="AlphaFoldDB" id="A0A178A2Z2"/>
<dbReference type="Gene3D" id="1.10.357.10">
    <property type="entry name" value="Tetracycline Repressor, domain 2"/>
    <property type="match status" value="1"/>
</dbReference>
<dbReference type="GO" id="GO:0003677">
    <property type="term" value="F:DNA binding"/>
    <property type="evidence" value="ECO:0007669"/>
    <property type="project" value="UniProtKB-UniRule"/>
</dbReference>
<evidence type="ECO:0000313" key="7">
    <source>
        <dbReference type="Proteomes" id="UP000077881"/>
    </source>
</evidence>
<keyword evidence="1" id="KW-0805">Transcription regulation</keyword>
<keyword evidence="3" id="KW-0804">Transcription</keyword>
<dbReference type="InterPro" id="IPR036271">
    <property type="entry name" value="Tet_transcr_reg_TetR-rel_C_sf"/>
</dbReference>
<dbReference type="PANTHER" id="PTHR47506">
    <property type="entry name" value="TRANSCRIPTIONAL REGULATORY PROTEIN"/>
    <property type="match status" value="1"/>
</dbReference>
<dbReference type="RefSeq" id="WP_057986356.1">
    <property type="nucleotide sequence ID" value="NZ_JAGGKH010000016.1"/>
</dbReference>
<feature type="domain" description="HTH tetR-type" evidence="5">
    <location>
        <begin position="11"/>
        <end position="71"/>
    </location>
</feature>
<evidence type="ECO:0000256" key="4">
    <source>
        <dbReference type="PROSITE-ProRule" id="PRU00335"/>
    </source>
</evidence>
<dbReference type="EMBL" id="LDJR01000023">
    <property type="protein sequence ID" value="OAK74575.1"/>
    <property type="molecule type" value="Genomic_DNA"/>
</dbReference>
<organism evidence="6 7">
    <name type="scientific">Lederbergia galactosidilytica</name>
    <dbReference type="NCBI Taxonomy" id="217031"/>
    <lineage>
        <taxon>Bacteria</taxon>
        <taxon>Bacillati</taxon>
        <taxon>Bacillota</taxon>
        <taxon>Bacilli</taxon>
        <taxon>Bacillales</taxon>
        <taxon>Bacillaceae</taxon>
        <taxon>Lederbergia</taxon>
    </lineage>
</organism>
<dbReference type="PROSITE" id="PS50977">
    <property type="entry name" value="HTH_TETR_2"/>
    <property type="match status" value="1"/>
</dbReference>
<dbReference type="PATRIC" id="fig|217031.6.peg.892"/>
<dbReference type="SUPFAM" id="SSF46689">
    <property type="entry name" value="Homeodomain-like"/>
    <property type="match status" value="1"/>
</dbReference>
<dbReference type="PRINTS" id="PR00455">
    <property type="entry name" value="HTHTETR"/>
</dbReference>
<keyword evidence="2 4" id="KW-0238">DNA-binding</keyword>
<comment type="caution">
    <text evidence="6">The sequence shown here is derived from an EMBL/GenBank/DDBJ whole genome shotgun (WGS) entry which is preliminary data.</text>
</comment>
<evidence type="ECO:0000256" key="2">
    <source>
        <dbReference type="ARBA" id="ARBA00023125"/>
    </source>
</evidence>
<evidence type="ECO:0000256" key="1">
    <source>
        <dbReference type="ARBA" id="ARBA00023015"/>
    </source>
</evidence>
<feature type="DNA-binding region" description="H-T-H motif" evidence="4">
    <location>
        <begin position="34"/>
        <end position="53"/>
    </location>
</feature>
<name>A0A178A2Z2_9BACI</name>
<dbReference type="InterPro" id="IPR001647">
    <property type="entry name" value="HTH_TetR"/>
</dbReference>
<dbReference type="Pfam" id="PF17922">
    <property type="entry name" value="TetR_C_17"/>
    <property type="match status" value="1"/>
</dbReference>
<dbReference type="Gene3D" id="1.10.10.60">
    <property type="entry name" value="Homeodomain-like"/>
    <property type="match status" value="1"/>
</dbReference>
<accession>A0A178A2Z2</accession>
<dbReference type="SUPFAM" id="SSF48498">
    <property type="entry name" value="Tetracyclin repressor-like, C-terminal domain"/>
    <property type="match status" value="1"/>
</dbReference>
<dbReference type="STRING" id="217031.ABB05_04120"/>
<evidence type="ECO:0000256" key="3">
    <source>
        <dbReference type="ARBA" id="ARBA00023163"/>
    </source>
</evidence>
<dbReference type="Pfam" id="PF00440">
    <property type="entry name" value="TetR_N"/>
    <property type="match status" value="1"/>
</dbReference>
<protein>
    <submittedName>
        <fullName evidence="6">TetR family transcriptional regulator</fullName>
    </submittedName>
</protein>
<dbReference type="OrthoDB" id="9814703at2"/>
<reference evidence="6 7" key="1">
    <citation type="submission" date="2015-05" db="EMBL/GenBank/DDBJ databases">
        <title>Comparison of genome.</title>
        <authorList>
            <person name="Zheng Z."/>
            <person name="Sun M."/>
        </authorList>
    </citation>
    <scope>NUCLEOTIDE SEQUENCE [LARGE SCALE GENOMIC DNA]</scope>
    <source>
        <strain evidence="6 7">G25-74</strain>
    </source>
</reference>
<sequence length="209" mass="24643">MAPKVSEEYKKERKKELVEIAKKVFIKKGFVHTSMQDIMDKAGISRGALYSYFDNIEDVFLEVLKYDDQKDIQYFVSSDEGSIWLQLKNWVEEQRLYIERIDQTLLYARAEFFLSSNYANDKDNFPYISERYNRIIEAIEEVLNEGKRKGEFRPQQSTRSIARYLISFIDGLMLDTFQLGDEQTKVKEQLSVLLFTLEILINPKSANEE</sequence>
<evidence type="ECO:0000313" key="6">
    <source>
        <dbReference type="EMBL" id="OAK74575.1"/>
    </source>
</evidence>
<dbReference type="PANTHER" id="PTHR47506:SF6">
    <property type="entry name" value="HTH-TYPE TRANSCRIPTIONAL REPRESSOR NEMR"/>
    <property type="match status" value="1"/>
</dbReference>
<dbReference type="Proteomes" id="UP000077881">
    <property type="component" value="Unassembled WGS sequence"/>
</dbReference>
<gene>
    <name evidence="6" type="ORF">ABB05_04120</name>
</gene>
<proteinExistence type="predicted"/>
<evidence type="ECO:0000259" key="5">
    <source>
        <dbReference type="PROSITE" id="PS50977"/>
    </source>
</evidence>